<protein>
    <submittedName>
        <fullName evidence="2">Uncharacterized protein</fullName>
    </submittedName>
</protein>
<evidence type="ECO:0000256" key="1">
    <source>
        <dbReference type="SAM" id="SignalP"/>
    </source>
</evidence>
<feature type="signal peptide" evidence="1">
    <location>
        <begin position="1"/>
        <end position="18"/>
    </location>
</feature>
<dbReference type="AlphaFoldDB" id="A0A6G1IPC2"/>
<reference evidence="2" key="1">
    <citation type="journal article" date="2020" name="Stud. Mycol.">
        <title>101 Dothideomycetes genomes: a test case for predicting lifestyles and emergence of pathogens.</title>
        <authorList>
            <person name="Haridas S."/>
            <person name="Albert R."/>
            <person name="Binder M."/>
            <person name="Bloem J."/>
            <person name="Labutti K."/>
            <person name="Salamov A."/>
            <person name="Andreopoulos B."/>
            <person name="Baker S."/>
            <person name="Barry K."/>
            <person name="Bills G."/>
            <person name="Bluhm B."/>
            <person name="Cannon C."/>
            <person name="Castanera R."/>
            <person name="Culley D."/>
            <person name="Daum C."/>
            <person name="Ezra D."/>
            <person name="Gonzalez J."/>
            <person name="Henrissat B."/>
            <person name="Kuo A."/>
            <person name="Liang C."/>
            <person name="Lipzen A."/>
            <person name="Lutzoni F."/>
            <person name="Magnuson J."/>
            <person name="Mondo S."/>
            <person name="Nolan M."/>
            <person name="Ohm R."/>
            <person name="Pangilinan J."/>
            <person name="Park H.-J."/>
            <person name="Ramirez L."/>
            <person name="Alfaro M."/>
            <person name="Sun H."/>
            <person name="Tritt A."/>
            <person name="Yoshinaga Y."/>
            <person name="Zwiers L.-H."/>
            <person name="Turgeon B."/>
            <person name="Goodwin S."/>
            <person name="Spatafora J."/>
            <person name="Crous P."/>
            <person name="Grigoriev I."/>
        </authorList>
    </citation>
    <scope>NUCLEOTIDE SEQUENCE</scope>
    <source>
        <strain evidence="2">CBS 122367</strain>
    </source>
</reference>
<sequence length="108" mass="12524">MQVFDLFVFLYTPIVGTALTSDTDLRDTKIEEDCGQLNYNNPGFDSDPWFDKLVTENLLVLPTYRPERNLAYVVHPYFPNRASVYGKIGRHNERQPSVNSVFEKTVDY</sequence>
<proteinExistence type="predicted"/>
<dbReference type="EMBL" id="MU005599">
    <property type="protein sequence ID" value="KAF2679995.1"/>
    <property type="molecule type" value="Genomic_DNA"/>
</dbReference>
<keyword evidence="1" id="KW-0732">Signal</keyword>
<evidence type="ECO:0000313" key="3">
    <source>
        <dbReference type="Proteomes" id="UP000799291"/>
    </source>
</evidence>
<feature type="chain" id="PRO_5026138699" evidence="1">
    <location>
        <begin position="19"/>
        <end position="108"/>
    </location>
</feature>
<organism evidence="2 3">
    <name type="scientific">Lentithecium fluviatile CBS 122367</name>
    <dbReference type="NCBI Taxonomy" id="1168545"/>
    <lineage>
        <taxon>Eukaryota</taxon>
        <taxon>Fungi</taxon>
        <taxon>Dikarya</taxon>
        <taxon>Ascomycota</taxon>
        <taxon>Pezizomycotina</taxon>
        <taxon>Dothideomycetes</taxon>
        <taxon>Pleosporomycetidae</taxon>
        <taxon>Pleosporales</taxon>
        <taxon>Massarineae</taxon>
        <taxon>Lentitheciaceae</taxon>
        <taxon>Lentithecium</taxon>
    </lineage>
</organism>
<keyword evidence="3" id="KW-1185">Reference proteome</keyword>
<evidence type="ECO:0000313" key="2">
    <source>
        <dbReference type="EMBL" id="KAF2679995.1"/>
    </source>
</evidence>
<name>A0A6G1IPC2_9PLEO</name>
<accession>A0A6G1IPC2</accession>
<dbReference type="Proteomes" id="UP000799291">
    <property type="component" value="Unassembled WGS sequence"/>
</dbReference>
<gene>
    <name evidence="2" type="ORF">K458DRAFT_407579</name>
</gene>